<evidence type="ECO:0000256" key="6">
    <source>
        <dbReference type="ARBA" id="ARBA00023157"/>
    </source>
</evidence>
<dbReference type="InterPro" id="IPR005805">
    <property type="entry name" value="Rieske_Fe-S_prot_C"/>
</dbReference>
<keyword evidence="4" id="KW-0408">Iron</keyword>
<evidence type="ECO:0000256" key="1">
    <source>
        <dbReference type="ARBA" id="ARBA00022714"/>
    </source>
</evidence>
<evidence type="ECO:0000256" key="5">
    <source>
        <dbReference type="ARBA" id="ARBA00023014"/>
    </source>
</evidence>
<accession>A0ABX1MW59</accession>
<organism evidence="9 10">
    <name type="scientific">Aromatoleum buckelii</name>
    <dbReference type="NCBI Taxonomy" id="200254"/>
    <lineage>
        <taxon>Bacteria</taxon>
        <taxon>Pseudomonadati</taxon>
        <taxon>Pseudomonadota</taxon>
        <taxon>Betaproteobacteria</taxon>
        <taxon>Rhodocyclales</taxon>
        <taxon>Rhodocyclaceae</taxon>
        <taxon>Aromatoleum</taxon>
    </lineage>
</organism>
<keyword evidence="1" id="KW-0001">2Fe-2S</keyword>
<dbReference type="InterPro" id="IPR006076">
    <property type="entry name" value="FAD-dep_OxRdtase"/>
</dbReference>
<protein>
    <submittedName>
        <fullName evidence="9">FAD-dependent oxidoreductase</fullName>
    </submittedName>
</protein>
<keyword evidence="5" id="KW-0411">Iron-sulfur</keyword>
<dbReference type="PRINTS" id="PR00162">
    <property type="entry name" value="RIESKE"/>
</dbReference>
<feature type="region of interest" description="Disordered" evidence="7">
    <location>
        <begin position="482"/>
        <end position="502"/>
    </location>
</feature>
<dbReference type="PROSITE" id="PS51296">
    <property type="entry name" value="RIESKE"/>
    <property type="match status" value="1"/>
</dbReference>
<dbReference type="InterPro" id="IPR017941">
    <property type="entry name" value="Rieske_2Fe-2S"/>
</dbReference>
<comment type="caution">
    <text evidence="9">The sequence shown here is derived from an EMBL/GenBank/DDBJ whole genome shotgun (WGS) entry which is preliminary data.</text>
</comment>
<dbReference type="SUPFAM" id="SSF50022">
    <property type="entry name" value="ISP domain"/>
    <property type="match status" value="1"/>
</dbReference>
<evidence type="ECO:0000256" key="4">
    <source>
        <dbReference type="ARBA" id="ARBA00023004"/>
    </source>
</evidence>
<keyword evidence="6" id="KW-1015">Disulfide bond</keyword>
<evidence type="ECO:0000313" key="9">
    <source>
        <dbReference type="EMBL" id="NMF92195.1"/>
    </source>
</evidence>
<proteinExistence type="predicted"/>
<dbReference type="Gene3D" id="3.30.9.10">
    <property type="entry name" value="D-Amino Acid Oxidase, subunit A, domain 2"/>
    <property type="match status" value="1"/>
</dbReference>
<dbReference type="Gene3D" id="2.102.10.10">
    <property type="entry name" value="Rieske [2Fe-2S] iron-sulphur domain"/>
    <property type="match status" value="1"/>
</dbReference>
<feature type="domain" description="Rieske" evidence="8">
    <location>
        <begin position="411"/>
        <end position="502"/>
    </location>
</feature>
<dbReference type="PANTHER" id="PTHR13847">
    <property type="entry name" value="SARCOSINE DEHYDROGENASE-RELATED"/>
    <property type="match status" value="1"/>
</dbReference>
<evidence type="ECO:0000256" key="2">
    <source>
        <dbReference type="ARBA" id="ARBA00022723"/>
    </source>
</evidence>
<dbReference type="Pfam" id="PF01266">
    <property type="entry name" value="DAO"/>
    <property type="match status" value="1"/>
</dbReference>
<dbReference type="SUPFAM" id="SSF51905">
    <property type="entry name" value="FAD/NAD(P)-binding domain"/>
    <property type="match status" value="1"/>
</dbReference>
<dbReference type="PANTHER" id="PTHR13847:SF281">
    <property type="entry name" value="FAD DEPENDENT OXIDOREDUCTASE DOMAIN-CONTAINING PROTEIN"/>
    <property type="match status" value="1"/>
</dbReference>
<dbReference type="Proteomes" id="UP000601990">
    <property type="component" value="Unassembled WGS sequence"/>
</dbReference>
<name>A0ABX1MW59_9RHOO</name>
<dbReference type="InterPro" id="IPR036188">
    <property type="entry name" value="FAD/NAD-bd_sf"/>
</dbReference>
<keyword evidence="2" id="KW-0479">Metal-binding</keyword>
<reference evidence="9" key="1">
    <citation type="submission" date="2019-12" db="EMBL/GenBank/DDBJ databases">
        <title>Comparative genomics gives insights into the taxonomy of the Azoarcus-Aromatoleum group and reveals separate origins of nif in the plant-associated Azoarcus and non-plant-associated Aromatoleum sub-groups.</title>
        <authorList>
            <person name="Lafos M."/>
            <person name="Maluk M."/>
            <person name="Batista M."/>
            <person name="Junghare M."/>
            <person name="Carmona M."/>
            <person name="Faoro H."/>
            <person name="Cruz L.M."/>
            <person name="Battistoni F."/>
            <person name="De Souza E."/>
            <person name="Pedrosa F."/>
            <person name="Chen W.-M."/>
            <person name="Poole P.S."/>
            <person name="Dixon R.A."/>
            <person name="James E.K."/>
        </authorList>
    </citation>
    <scope>NUCLEOTIDE SEQUENCE</scope>
    <source>
        <strain evidence="9">U120</strain>
    </source>
</reference>
<evidence type="ECO:0000256" key="7">
    <source>
        <dbReference type="SAM" id="MobiDB-lite"/>
    </source>
</evidence>
<keyword evidence="3" id="KW-0560">Oxidoreductase</keyword>
<gene>
    <name evidence="9" type="ORF">GO608_02475</name>
</gene>
<evidence type="ECO:0000256" key="3">
    <source>
        <dbReference type="ARBA" id="ARBA00023002"/>
    </source>
</evidence>
<keyword evidence="10" id="KW-1185">Reference proteome</keyword>
<evidence type="ECO:0000259" key="8">
    <source>
        <dbReference type="PROSITE" id="PS51296"/>
    </source>
</evidence>
<evidence type="ECO:0000313" key="10">
    <source>
        <dbReference type="Proteomes" id="UP000601990"/>
    </source>
</evidence>
<sequence length="502" mass="54777">MATTEMPRFTPLTTSVHADVCVIGGGIAGLTTAYLLALEGRRVVLVEAAELGAGDTGRTTAHFFPPDNRYHHIEKAFGADGAKVVAESFVQATEKVRAIIESERIDCDFERLDGYLFSLTTSGLAGIHEEFGAALRAGVAVDEVVRAPDLAFDTGQCVRFANLAQFHPLRYLAGLAEAIVRRGGQIHTHTRALDIEAQRHLQVVRTDAGEVRADAVVVATNTPFNDRVVMHTKQSAYRTYVLGLRVPRGSVPRILLWDNGDPYYYVRIATPDPQADHDYLIVGGCDHKVGQEEHPEDRYRIIEDWVRKRFPMAGAVDYRWSGEVMEPADGVAYLGRNPLGDGNVYIITGDSGNGMTHCTAGAMLVTDLIMGRDNPWTWLYEPARKPTHGLGEFVREQANTLAQYGDWLKRGDAPSFDAVAPGQGAIVQDGARKLAVSRDDDGTLHVHSAACTHLGCIVSWNPVEHSWDCPCHGSRFDTEGRPLHGPAAKPLAKFDADASSGE</sequence>
<dbReference type="Gene3D" id="3.50.50.60">
    <property type="entry name" value="FAD/NAD(P)-binding domain"/>
    <property type="match status" value="1"/>
</dbReference>
<dbReference type="EMBL" id="WTVH01000002">
    <property type="protein sequence ID" value="NMF92195.1"/>
    <property type="molecule type" value="Genomic_DNA"/>
</dbReference>
<dbReference type="InterPro" id="IPR036922">
    <property type="entry name" value="Rieske_2Fe-2S_sf"/>
</dbReference>
<dbReference type="Pfam" id="PF00355">
    <property type="entry name" value="Rieske"/>
    <property type="match status" value="1"/>
</dbReference>